<organism evidence="8 9">
    <name type="scientific">Oncorhynchus mykiss</name>
    <name type="common">Rainbow trout</name>
    <name type="synonym">Salmo gairdneri</name>
    <dbReference type="NCBI Taxonomy" id="8022"/>
    <lineage>
        <taxon>Eukaryota</taxon>
        <taxon>Metazoa</taxon>
        <taxon>Chordata</taxon>
        <taxon>Craniata</taxon>
        <taxon>Vertebrata</taxon>
        <taxon>Euteleostomi</taxon>
        <taxon>Actinopterygii</taxon>
        <taxon>Neopterygii</taxon>
        <taxon>Teleostei</taxon>
        <taxon>Protacanthopterygii</taxon>
        <taxon>Salmoniformes</taxon>
        <taxon>Salmonidae</taxon>
        <taxon>Salmoninae</taxon>
        <taxon>Oncorhynchus</taxon>
    </lineage>
</organism>
<dbReference type="Proteomes" id="UP000694395">
    <property type="component" value="Chromosome 11"/>
</dbReference>
<feature type="signal peptide" evidence="6">
    <location>
        <begin position="1"/>
        <end position="19"/>
    </location>
</feature>
<protein>
    <recommendedName>
        <fullName evidence="7">Selenoprotein P N-terminal domain-containing protein</fullName>
    </recommendedName>
</protein>
<dbReference type="Pfam" id="PF04592">
    <property type="entry name" value="SelP_N"/>
    <property type="match status" value="1"/>
</dbReference>
<proteinExistence type="predicted"/>
<dbReference type="GO" id="GO:0008430">
    <property type="term" value="F:selenium binding"/>
    <property type="evidence" value="ECO:0007669"/>
    <property type="project" value="InterPro"/>
</dbReference>
<dbReference type="InterPro" id="IPR037941">
    <property type="entry name" value="SeP"/>
</dbReference>
<dbReference type="PANTHER" id="PTHR10105">
    <property type="entry name" value="SELENOPROTEIN P"/>
    <property type="match status" value="1"/>
</dbReference>
<feature type="domain" description="Selenoprotein P N-terminal" evidence="7">
    <location>
        <begin position="23"/>
        <end position="168"/>
    </location>
</feature>
<evidence type="ECO:0000256" key="2">
    <source>
        <dbReference type="ARBA" id="ARBA00022525"/>
    </source>
</evidence>
<dbReference type="InterPro" id="IPR007671">
    <property type="entry name" value="Selenoprotein-P_N"/>
</dbReference>
<name>A0A8C7QTQ6_ONCMY</name>
<dbReference type="PANTHER" id="PTHR10105:SF3">
    <property type="entry name" value="SELENOPROTEIN P"/>
    <property type="match status" value="1"/>
</dbReference>
<evidence type="ECO:0000256" key="5">
    <source>
        <dbReference type="ARBA" id="ARBA00023180"/>
    </source>
</evidence>
<dbReference type="AlphaFoldDB" id="A0A8C7QTQ6"/>
<evidence type="ECO:0000256" key="1">
    <source>
        <dbReference type="ARBA" id="ARBA00004613"/>
    </source>
</evidence>
<evidence type="ECO:0000313" key="8">
    <source>
        <dbReference type="Ensembl" id="ENSOMYP00000042536.2"/>
    </source>
</evidence>
<reference evidence="8" key="1">
    <citation type="submission" date="2020-07" db="EMBL/GenBank/DDBJ databases">
        <title>A long reads based de novo assembly of the rainbow trout Arlee double haploid line genome.</title>
        <authorList>
            <person name="Gao G."/>
            <person name="Palti Y."/>
        </authorList>
    </citation>
    <scope>NUCLEOTIDE SEQUENCE [LARGE SCALE GENOMIC DNA]</scope>
</reference>
<keyword evidence="9" id="KW-1185">Reference proteome</keyword>
<dbReference type="GeneTree" id="ENSGT00510000049326"/>
<keyword evidence="3 6" id="KW-0732">Signal</keyword>
<evidence type="ECO:0000256" key="3">
    <source>
        <dbReference type="ARBA" id="ARBA00022729"/>
    </source>
</evidence>
<keyword evidence="4" id="KW-0712">Selenocysteine</keyword>
<evidence type="ECO:0000256" key="6">
    <source>
        <dbReference type="SAM" id="SignalP"/>
    </source>
</evidence>
<evidence type="ECO:0000259" key="7">
    <source>
        <dbReference type="Pfam" id="PF04592"/>
    </source>
</evidence>
<accession>A0A8C7QTQ6</accession>
<reference evidence="8" key="2">
    <citation type="submission" date="2025-08" db="UniProtKB">
        <authorList>
            <consortium name="Ensembl"/>
        </authorList>
    </citation>
    <scope>IDENTIFICATION</scope>
</reference>
<keyword evidence="5" id="KW-0325">Glycoprotein</keyword>
<evidence type="ECO:0000256" key="4">
    <source>
        <dbReference type="ARBA" id="ARBA00022933"/>
    </source>
</evidence>
<keyword evidence="2" id="KW-0964">Secreted</keyword>
<evidence type="ECO:0000313" key="9">
    <source>
        <dbReference type="Proteomes" id="UP000694395"/>
    </source>
</evidence>
<dbReference type="GO" id="GO:0001887">
    <property type="term" value="P:selenium compound metabolic process"/>
    <property type="evidence" value="ECO:0007669"/>
    <property type="project" value="TreeGrafter"/>
</dbReference>
<feature type="chain" id="PRO_5035421831" description="Selenoprotein P N-terminal domain-containing protein" evidence="6">
    <location>
        <begin position="20"/>
        <end position="184"/>
    </location>
</feature>
<dbReference type="Ensembl" id="ENSOMYT00000046404.2">
    <property type="protein sequence ID" value="ENSOMYP00000042536.2"/>
    <property type="gene ID" value="ENSOMYG00000019658.2"/>
</dbReference>
<comment type="subcellular location">
    <subcellularLocation>
        <location evidence="1">Secreted</location>
    </subcellularLocation>
</comment>
<dbReference type="GO" id="GO:0005576">
    <property type="term" value="C:extracellular region"/>
    <property type="evidence" value="ECO:0007669"/>
    <property type="project" value="UniProtKB-SubCell"/>
</dbReference>
<sequence>MKAGLSLLLALCLLPGGGAESEGEGTRCKPPPGWSIGEVEPMKGVMGQVTVVALLQLRLKLEGQGLDNVTYMVVNHQGEQAQHLHTLLSQKLSENIILYKQVPKQDDVWQALAGKKDDFLIYDRCGRLTHHIFLPFSILGTPYVENAIKETYCQRICGDCTYEVHTHTHSVFHNIESFRRSMKE</sequence>
<reference evidence="8" key="3">
    <citation type="submission" date="2025-09" db="UniProtKB">
        <authorList>
            <consortium name="Ensembl"/>
        </authorList>
    </citation>
    <scope>IDENTIFICATION</scope>
</reference>